<evidence type="ECO:0000313" key="1">
    <source>
        <dbReference type="EMBL" id="KAJ5532989.1"/>
    </source>
</evidence>
<dbReference type="AlphaFoldDB" id="A0AAD6CQ79"/>
<dbReference type="EMBL" id="JAQIZZ010000007">
    <property type="protein sequence ID" value="KAJ5532989.1"/>
    <property type="molecule type" value="Genomic_DNA"/>
</dbReference>
<dbReference type="Proteomes" id="UP001220324">
    <property type="component" value="Unassembled WGS sequence"/>
</dbReference>
<sequence length="66" mass="7006">MARILVETRDEPANNIEARATPAALKGLNSGEISAACCLHITPAVIYSETITAPAPIVTDTITLEW</sequence>
<comment type="caution">
    <text evidence="1">The sequence shown here is derived from an EMBL/GenBank/DDBJ whole genome shotgun (WGS) entry which is preliminary data.</text>
</comment>
<organism evidence="1 2">
    <name type="scientific">Penicillium frequentans</name>
    <dbReference type="NCBI Taxonomy" id="3151616"/>
    <lineage>
        <taxon>Eukaryota</taxon>
        <taxon>Fungi</taxon>
        <taxon>Dikarya</taxon>
        <taxon>Ascomycota</taxon>
        <taxon>Pezizomycotina</taxon>
        <taxon>Eurotiomycetes</taxon>
        <taxon>Eurotiomycetidae</taxon>
        <taxon>Eurotiales</taxon>
        <taxon>Aspergillaceae</taxon>
        <taxon>Penicillium</taxon>
    </lineage>
</organism>
<proteinExistence type="predicted"/>
<name>A0AAD6CQ79_9EURO</name>
<gene>
    <name evidence="1" type="ORF">N7494_009541</name>
</gene>
<keyword evidence="2" id="KW-1185">Reference proteome</keyword>
<accession>A0AAD6CQ79</accession>
<reference evidence="1 2" key="1">
    <citation type="journal article" date="2023" name="IMA Fungus">
        <title>Comparative genomic study of the Penicillium genus elucidates a diverse pangenome and 15 lateral gene transfer events.</title>
        <authorList>
            <person name="Petersen C."/>
            <person name="Sorensen T."/>
            <person name="Nielsen M.R."/>
            <person name="Sondergaard T.E."/>
            <person name="Sorensen J.L."/>
            <person name="Fitzpatrick D.A."/>
            <person name="Frisvad J.C."/>
            <person name="Nielsen K.L."/>
        </authorList>
    </citation>
    <scope>NUCLEOTIDE SEQUENCE [LARGE SCALE GENOMIC DNA]</scope>
    <source>
        <strain evidence="1 2">IBT 35679</strain>
    </source>
</reference>
<protein>
    <submittedName>
        <fullName evidence="1">Uncharacterized protein</fullName>
    </submittedName>
</protein>
<evidence type="ECO:0000313" key="2">
    <source>
        <dbReference type="Proteomes" id="UP001220324"/>
    </source>
</evidence>